<gene>
    <name evidence="2" type="ORF">H072_5847</name>
</gene>
<dbReference type="PROSITE" id="PS50181">
    <property type="entry name" value="FBOX"/>
    <property type="match status" value="1"/>
</dbReference>
<reference evidence="3" key="2">
    <citation type="submission" date="2013-04" db="EMBL/GenBank/DDBJ databases">
        <title>Genomic mechanisms accounting for the adaptation to parasitism in nematode-trapping fungi.</title>
        <authorList>
            <person name="Ahren D.G."/>
        </authorList>
    </citation>
    <scope>NUCLEOTIDE SEQUENCE [LARGE SCALE GENOMIC DNA]</scope>
    <source>
        <strain evidence="3">CBS 200.50</strain>
    </source>
</reference>
<dbReference type="Pfam" id="PF12937">
    <property type="entry name" value="F-box-like"/>
    <property type="match status" value="1"/>
</dbReference>
<reference evidence="2 3" key="1">
    <citation type="journal article" date="2013" name="PLoS Genet.">
        <title>Genomic mechanisms accounting for the adaptation to parasitism in nematode-trapping fungi.</title>
        <authorList>
            <person name="Meerupati T."/>
            <person name="Andersson K.M."/>
            <person name="Friman E."/>
            <person name="Kumar D."/>
            <person name="Tunlid A."/>
            <person name="Ahren D."/>
        </authorList>
    </citation>
    <scope>NUCLEOTIDE SEQUENCE [LARGE SCALE GENOMIC DNA]</scope>
    <source>
        <strain evidence="2 3">CBS 200.50</strain>
    </source>
</reference>
<comment type="caution">
    <text evidence="2">The sequence shown here is derived from an EMBL/GenBank/DDBJ whole genome shotgun (WGS) entry which is preliminary data.</text>
</comment>
<dbReference type="Proteomes" id="UP000015100">
    <property type="component" value="Unassembled WGS sequence"/>
</dbReference>
<name>S8AGT6_DACHA</name>
<dbReference type="SUPFAM" id="SSF81383">
    <property type="entry name" value="F-box domain"/>
    <property type="match status" value="1"/>
</dbReference>
<evidence type="ECO:0000313" key="3">
    <source>
        <dbReference type="Proteomes" id="UP000015100"/>
    </source>
</evidence>
<dbReference type="InterPro" id="IPR001810">
    <property type="entry name" value="F-box_dom"/>
</dbReference>
<evidence type="ECO:0000259" key="1">
    <source>
        <dbReference type="PROSITE" id="PS50181"/>
    </source>
</evidence>
<keyword evidence="3" id="KW-1185">Reference proteome</keyword>
<accession>S8AGT6</accession>
<proteinExistence type="predicted"/>
<organism evidence="2 3">
    <name type="scientific">Dactylellina haptotyla (strain CBS 200.50)</name>
    <name type="common">Nematode-trapping fungus</name>
    <name type="synonym">Monacrosporium haptotylum</name>
    <dbReference type="NCBI Taxonomy" id="1284197"/>
    <lineage>
        <taxon>Eukaryota</taxon>
        <taxon>Fungi</taxon>
        <taxon>Dikarya</taxon>
        <taxon>Ascomycota</taxon>
        <taxon>Pezizomycotina</taxon>
        <taxon>Orbiliomycetes</taxon>
        <taxon>Orbiliales</taxon>
        <taxon>Orbiliaceae</taxon>
        <taxon>Dactylellina</taxon>
    </lineage>
</organism>
<dbReference type="STRING" id="1284197.S8AGT6"/>
<evidence type="ECO:0000313" key="2">
    <source>
        <dbReference type="EMBL" id="EPS40331.1"/>
    </source>
</evidence>
<dbReference type="InterPro" id="IPR036047">
    <property type="entry name" value="F-box-like_dom_sf"/>
</dbReference>
<dbReference type="OrthoDB" id="3226064at2759"/>
<protein>
    <recommendedName>
        <fullName evidence="1">F-box domain-containing protein</fullName>
    </recommendedName>
</protein>
<dbReference type="AlphaFoldDB" id="S8AGT6"/>
<dbReference type="HOGENOM" id="CLU_019366_3_0_1"/>
<sequence>MSSAGVLLDLPHELLHQVLSNVRPSDLAPLRLTCTFLDKYITGNELLFKEHFLQSWDEPTDKATIALGSTWEARLQSVIWLEKVLDSGDPSAKLSDYQKVVAVIAALLQVKDPDDSRNLAFLTDFFEGDKLNIDTLLCRSSLFETAGDVTHIPAETELERQLSAQLHCFYGVPVDPRGKKGKPTHPWARSRVYDLRNYDTSTLWGPFRADGSDRVDWEKMEAIMIVLAYNMNVLVEEADVSFGSIWAVKFRGAMPYSGPHKHASLFDQVDPPLKARDPYGVTGTWLRVVCFLDYHDFYAFNFGSSPPANGEPRPPIDTREAIRFIKLGIKVTAVEAPGPEDGQDLPVVHFKGVARLIHAFWDPNANSQLTGELLSINLGLIGNSDFLAHDVPDDFRYVGSVRLTKDGNVRWTSFSIFQGEERWRSEGIQVGGLCSGRGVLGTWFDKDFDPHGPAGPTAFWKTSNDVDPSLGSFEDIGL</sequence>
<dbReference type="EMBL" id="AQGS01000406">
    <property type="protein sequence ID" value="EPS40331.1"/>
    <property type="molecule type" value="Genomic_DNA"/>
</dbReference>
<feature type="domain" description="F-box" evidence="1">
    <location>
        <begin position="4"/>
        <end position="51"/>
    </location>
</feature>
<dbReference type="OMA" id="YACSKVY"/>
<dbReference type="eggNOG" id="ENOG502RP4Z">
    <property type="taxonomic scope" value="Eukaryota"/>
</dbReference>
<dbReference type="SMART" id="SM00256">
    <property type="entry name" value="FBOX"/>
    <property type="match status" value="1"/>
</dbReference>